<dbReference type="PANTHER" id="PTHR47478">
    <property type="match status" value="1"/>
</dbReference>
<comment type="caution">
    <text evidence="1">The sequence shown here is derived from an EMBL/GenBank/DDBJ whole genome shotgun (WGS) entry which is preliminary data.</text>
</comment>
<proteinExistence type="predicted"/>
<dbReference type="SUPFAM" id="SSF56784">
    <property type="entry name" value="HAD-like"/>
    <property type="match status" value="1"/>
</dbReference>
<dbReference type="Proteomes" id="UP000537126">
    <property type="component" value="Unassembled WGS sequence"/>
</dbReference>
<dbReference type="InterPro" id="IPR011951">
    <property type="entry name" value="HAD-SF_hydro_IA_YjjG/PynA"/>
</dbReference>
<dbReference type="GO" id="GO:0008253">
    <property type="term" value="F:5'-nucleotidase activity"/>
    <property type="evidence" value="ECO:0007669"/>
    <property type="project" value="InterPro"/>
</dbReference>
<evidence type="ECO:0000313" key="2">
    <source>
        <dbReference type="Proteomes" id="UP000537126"/>
    </source>
</evidence>
<dbReference type="InterPro" id="IPR052550">
    <property type="entry name" value="Pyrimidine_5'-ntase_YjjG"/>
</dbReference>
<dbReference type="AlphaFoldDB" id="A0A846MPM6"/>
<dbReference type="Gene3D" id="1.10.150.240">
    <property type="entry name" value="Putative phosphatase, domain 2"/>
    <property type="match status" value="1"/>
</dbReference>
<dbReference type="SFLD" id="SFLDS00003">
    <property type="entry name" value="Haloacid_Dehalogenase"/>
    <property type="match status" value="1"/>
</dbReference>
<reference evidence="1 2" key="1">
    <citation type="submission" date="2020-03" db="EMBL/GenBank/DDBJ databases">
        <title>Genomic Encyclopedia of Type Strains, Phase IV (KMG-IV): sequencing the most valuable type-strain genomes for metagenomic binning, comparative biology and taxonomic classification.</title>
        <authorList>
            <person name="Goeker M."/>
        </authorList>
    </citation>
    <scope>NUCLEOTIDE SEQUENCE [LARGE SCALE GENOMIC DNA]</scope>
    <source>
        <strain evidence="1 2">DSM 5718</strain>
    </source>
</reference>
<dbReference type="Pfam" id="PF00702">
    <property type="entry name" value="Hydrolase"/>
    <property type="match status" value="1"/>
</dbReference>
<dbReference type="NCBIfam" id="TIGR02254">
    <property type="entry name" value="YjjG_YfnB"/>
    <property type="match status" value="1"/>
</dbReference>
<sequence length="232" mass="27046">MHHDIRHIVFDLDHTLWDYERASEETLCELFEEYGVGRYCQDFEDFLRVFRQVNHMLWQAYNQGQIEQFALRRVRFVHIFERLGIPLAWADDFGQQYVQRCPHKPYTLPYVPQVLTDLQSRGYGLHILTNGFADVQHIKLRSAGIESFFHTVVTSCRAGAAKPQARAFHYFMETVGCSPEQCLMIGDNWEADVCGALQVGMHALWYNPKHLESPQTSLQISCFSQLPLFLNE</sequence>
<dbReference type="InterPro" id="IPR036412">
    <property type="entry name" value="HAD-like_sf"/>
</dbReference>
<evidence type="ECO:0000313" key="1">
    <source>
        <dbReference type="EMBL" id="NIK73513.1"/>
    </source>
</evidence>
<dbReference type="RefSeq" id="WP_166918742.1">
    <property type="nucleotide sequence ID" value="NZ_JAASRN010000001.1"/>
</dbReference>
<dbReference type="NCBIfam" id="TIGR01549">
    <property type="entry name" value="HAD-SF-IA-v1"/>
    <property type="match status" value="1"/>
</dbReference>
<gene>
    <name evidence="1" type="ORF">FHS56_000999</name>
</gene>
<keyword evidence="2" id="KW-1185">Reference proteome</keyword>
<dbReference type="Gene3D" id="3.40.50.1000">
    <property type="entry name" value="HAD superfamily/HAD-like"/>
    <property type="match status" value="1"/>
</dbReference>
<accession>A0A846MPM6</accession>
<dbReference type="EMBL" id="JAASRN010000001">
    <property type="protein sequence ID" value="NIK73513.1"/>
    <property type="molecule type" value="Genomic_DNA"/>
</dbReference>
<dbReference type="PANTHER" id="PTHR47478:SF1">
    <property type="entry name" value="PYRIMIDINE 5'-NUCLEOTIDASE YJJG"/>
    <property type="match status" value="1"/>
</dbReference>
<dbReference type="InterPro" id="IPR006439">
    <property type="entry name" value="HAD-SF_hydro_IA"/>
</dbReference>
<dbReference type="InterPro" id="IPR023214">
    <property type="entry name" value="HAD_sf"/>
</dbReference>
<dbReference type="SFLD" id="SFLDG01129">
    <property type="entry name" value="C1.5:_HAD__Beta-PGM__Phosphata"/>
    <property type="match status" value="1"/>
</dbReference>
<protein>
    <submittedName>
        <fullName evidence="1">Putative hydrolase of the HAD superfamily</fullName>
    </submittedName>
</protein>
<dbReference type="InterPro" id="IPR023198">
    <property type="entry name" value="PGP-like_dom2"/>
</dbReference>
<keyword evidence="1" id="KW-0378">Hydrolase</keyword>
<name>A0A846MPM6_9BACT</name>
<organism evidence="1 2">
    <name type="scientific">Thermonema lapsum</name>
    <dbReference type="NCBI Taxonomy" id="28195"/>
    <lineage>
        <taxon>Bacteria</taxon>
        <taxon>Pseudomonadati</taxon>
        <taxon>Bacteroidota</taxon>
        <taxon>Cytophagia</taxon>
        <taxon>Cytophagales</taxon>
        <taxon>Thermonemataceae</taxon>
        <taxon>Thermonema</taxon>
    </lineage>
</organism>
<dbReference type="PRINTS" id="PR00413">
    <property type="entry name" value="HADHALOGNASE"/>
</dbReference>